<dbReference type="EC" id="2.4.1.21" evidence="8"/>
<evidence type="ECO:0000256" key="5">
    <source>
        <dbReference type="ARBA" id="ARBA00022676"/>
    </source>
</evidence>
<comment type="catalytic activity">
    <reaction evidence="1 8">
        <text>[(1-&gt;4)-alpha-D-glucosyl](n) + ADP-alpha-D-glucose = [(1-&gt;4)-alpha-D-glucosyl](n+1) + ADP + H(+)</text>
        <dbReference type="Rhea" id="RHEA:18189"/>
        <dbReference type="Rhea" id="RHEA-COMP:9584"/>
        <dbReference type="Rhea" id="RHEA-COMP:9587"/>
        <dbReference type="ChEBI" id="CHEBI:15378"/>
        <dbReference type="ChEBI" id="CHEBI:15444"/>
        <dbReference type="ChEBI" id="CHEBI:57498"/>
        <dbReference type="ChEBI" id="CHEBI:456216"/>
        <dbReference type="EC" id="2.4.1.21"/>
    </reaction>
</comment>
<dbReference type="UniPathway" id="UPA00164"/>
<dbReference type="CDD" id="cd03791">
    <property type="entry name" value="GT5_Glycogen_synthase_DULL1-like"/>
    <property type="match status" value="1"/>
</dbReference>
<evidence type="ECO:0000259" key="9">
    <source>
        <dbReference type="Pfam" id="PF00534"/>
    </source>
</evidence>
<proteinExistence type="inferred from homology"/>
<reference evidence="11 12" key="1">
    <citation type="submission" date="2016-10" db="EMBL/GenBank/DDBJ databases">
        <authorList>
            <person name="Varghese N."/>
            <person name="Submissions S."/>
        </authorList>
    </citation>
    <scope>NUCLEOTIDE SEQUENCE [LARGE SCALE GENOMIC DNA]</scope>
    <source>
        <strain evidence="11 12">RHA_55</strain>
    </source>
</reference>
<name>A0A1H1M5C8_9FLAO</name>
<evidence type="ECO:0000256" key="2">
    <source>
        <dbReference type="ARBA" id="ARBA00002764"/>
    </source>
</evidence>
<evidence type="ECO:0000259" key="10">
    <source>
        <dbReference type="Pfam" id="PF08323"/>
    </source>
</evidence>
<evidence type="ECO:0000256" key="8">
    <source>
        <dbReference type="HAMAP-Rule" id="MF_00484"/>
    </source>
</evidence>
<dbReference type="STRING" id="1249933.SAMN04489797_0199"/>
<dbReference type="PANTHER" id="PTHR45825">
    <property type="entry name" value="GRANULE-BOUND STARCH SYNTHASE 1, CHLOROPLASTIC/AMYLOPLASTIC"/>
    <property type="match status" value="1"/>
</dbReference>
<sequence>MSMKIIHISAECYPIAKVGGLADVVGALPKYQNDIGAESSVIMPFYNNKFTQSHKFSTIFEATLKLGNQDFKYSILKIEKASVLEFNIYFVHINGLLYTENVYSDDDTDRFLAFQIGALDWILSLETKPNYIHCHDHHTGLIPFMAQESFKYETLNKIPVITTIHNAQYQGWMSYDHLFKIPRFNIERVGLLMWNDMINPLATAIKCAWRVTTVSPSYMEELKRNANGLESLLAHETLKCIGILNGIDSDVWNPETDDFIIKNYKKTSVASGKKANKKWLCAQYNLDESKPLFAFIGRLVGEKGAEILPSALNEALRANDISVIVLGSGAKDTEGQLSKLTSRYSGYYNAFIGYDEKLSHIIYAGADFLLMPSRVEPCGLNQMYALRYGTVPVVRRIGGLKDTVIDIGDDGFGICHNEVSVQDIVFSISRGKEFYKQQKEFKANQKRIMSIDHSWKVSAKAYIDLYQSINYRTK</sequence>
<dbReference type="HAMAP" id="MF_00484">
    <property type="entry name" value="Glycogen_synth"/>
    <property type="match status" value="1"/>
</dbReference>
<dbReference type="EMBL" id="LT629774">
    <property type="protein sequence ID" value="SDR81605.1"/>
    <property type="molecule type" value="Genomic_DNA"/>
</dbReference>
<dbReference type="InterPro" id="IPR001296">
    <property type="entry name" value="Glyco_trans_1"/>
</dbReference>
<dbReference type="NCBIfam" id="TIGR02095">
    <property type="entry name" value="glgA"/>
    <property type="match status" value="1"/>
</dbReference>
<evidence type="ECO:0000256" key="1">
    <source>
        <dbReference type="ARBA" id="ARBA00001478"/>
    </source>
</evidence>
<evidence type="ECO:0000256" key="3">
    <source>
        <dbReference type="ARBA" id="ARBA00004964"/>
    </source>
</evidence>
<feature type="binding site" evidence="8">
    <location>
        <position position="17"/>
    </location>
    <ligand>
        <name>ADP-alpha-D-glucose</name>
        <dbReference type="ChEBI" id="CHEBI:57498"/>
    </ligand>
</feature>
<keyword evidence="6 8" id="KW-0808">Transferase</keyword>
<comment type="similarity">
    <text evidence="4 8">Belongs to the glycosyltransferase 1 family. Bacterial/plant glycogen synthase subfamily.</text>
</comment>
<dbReference type="InterPro" id="IPR011835">
    <property type="entry name" value="GS/SS"/>
</dbReference>
<evidence type="ECO:0000256" key="7">
    <source>
        <dbReference type="ARBA" id="ARBA00023056"/>
    </source>
</evidence>
<feature type="domain" description="Glycosyl transferase family 1" evidence="9">
    <location>
        <begin position="283"/>
        <end position="445"/>
    </location>
</feature>
<evidence type="ECO:0000256" key="6">
    <source>
        <dbReference type="ARBA" id="ARBA00022679"/>
    </source>
</evidence>
<dbReference type="GO" id="GO:0004373">
    <property type="term" value="F:alpha-1,4-glucan glucosyltransferase (UDP-glucose donor) activity"/>
    <property type="evidence" value="ECO:0007669"/>
    <property type="project" value="InterPro"/>
</dbReference>
<evidence type="ECO:0000313" key="11">
    <source>
        <dbReference type="EMBL" id="SDR81605.1"/>
    </source>
</evidence>
<dbReference type="Gene3D" id="3.40.50.2000">
    <property type="entry name" value="Glycogen Phosphorylase B"/>
    <property type="match status" value="2"/>
</dbReference>
<protein>
    <recommendedName>
        <fullName evidence="8">Glycogen synthase</fullName>
        <ecNumber evidence="8">2.4.1.21</ecNumber>
    </recommendedName>
    <alternativeName>
        <fullName evidence="8">Starch [bacterial glycogen] synthase</fullName>
    </alternativeName>
</protein>
<comment type="pathway">
    <text evidence="3 8">Glycan biosynthesis; glycogen biosynthesis.</text>
</comment>
<evidence type="ECO:0000313" key="12">
    <source>
        <dbReference type="Proteomes" id="UP000198963"/>
    </source>
</evidence>
<dbReference type="Pfam" id="PF00534">
    <property type="entry name" value="Glycos_transf_1"/>
    <property type="match status" value="1"/>
</dbReference>
<dbReference type="Pfam" id="PF08323">
    <property type="entry name" value="Glyco_transf_5"/>
    <property type="match status" value="1"/>
</dbReference>
<accession>A0A1H1M5C8</accession>
<evidence type="ECO:0000256" key="4">
    <source>
        <dbReference type="ARBA" id="ARBA00010281"/>
    </source>
</evidence>
<dbReference type="InterPro" id="IPR013534">
    <property type="entry name" value="Starch_synth_cat_dom"/>
</dbReference>
<organism evidence="11 12">
    <name type="scientific">Winogradskyella sediminis</name>
    <dbReference type="NCBI Taxonomy" id="1382466"/>
    <lineage>
        <taxon>Bacteria</taxon>
        <taxon>Pseudomonadati</taxon>
        <taxon>Bacteroidota</taxon>
        <taxon>Flavobacteriia</taxon>
        <taxon>Flavobacteriales</taxon>
        <taxon>Flavobacteriaceae</taxon>
        <taxon>Winogradskyella</taxon>
    </lineage>
</organism>
<dbReference type="PANTHER" id="PTHR45825:SF11">
    <property type="entry name" value="ALPHA AMYLASE DOMAIN-CONTAINING PROTEIN"/>
    <property type="match status" value="1"/>
</dbReference>
<comment type="function">
    <text evidence="2 8">Synthesizes alpha-1,4-glucan chains using ADP-glucose.</text>
</comment>
<dbReference type="Proteomes" id="UP000198963">
    <property type="component" value="Chromosome I"/>
</dbReference>
<keyword evidence="5 8" id="KW-0328">Glycosyltransferase</keyword>
<dbReference type="AlphaFoldDB" id="A0A1H1M5C8"/>
<dbReference type="SUPFAM" id="SSF53756">
    <property type="entry name" value="UDP-Glycosyltransferase/glycogen phosphorylase"/>
    <property type="match status" value="1"/>
</dbReference>
<keyword evidence="12" id="KW-1185">Reference proteome</keyword>
<feature type="domain" description="Starch synthase catalytic" evidence="10">
    <location>
        <begin position="4"/>
        <end position="234"/>
    </location>
</feature>
<keyword evidence="7 8" id="KW-0320">Glycogen biosynthesis</keyword>
<dbReference type="GO" id="GO:0009011">
    <property type="term" value="F:alpha-1,4-glucan glucosyltransferase (ADP-glucose donor) activity"/>
    <property type="evidence" value="ECO:0007669"/>
    <property type="project" value="UniProtKB-UniRule"/>
</dbReference>
<gene>
    <name evidence="8" type="primary">glgA</name>
    <name evidence="11" type="ORF">SAMN04489797_0199</name>
</gene>
<dbReference type="GO" id="GO:0005978">
    <property type="term" value="P:glycogen biosynthetic process"/>
    <property type="evidence" value="ECO:0007669"/>
    <property type="project" value="UniProtKB-UniRule"/>
</dbReference>